<evidence type="ECO:0000256" key="1">
    <source>
        <dbReference type="SAM" id="MobiDB-lite"/>
    </source>
</evidence>
<accession>A0ABV6X781</accession>
<feature type="region of interest" description="Disordered" evidence="1">
    <location>
        <begin position="1"/>
        <end position="107"/>
    </location>
</feature>
<feature type="compositionally biased region" description="Polar residues" evidence="1">
    <location>
        <begin position="1"/>
        <end position="12"/>
    </location>
</feature>
<dbReference type="EMBL" id="JBHEZY010000012">
    <property type="protein sequence ID" value="MFC1434136.1"/>
    <property type="molecule type" value="Genomic_DNA"/>
</dbReference>
<sequence>MSSTEDTGDSSQGPEEGEAAAPTETGTGGPAVEPGPDRPTAGSDADSGDSRRTRPPPAGPSAPEQQGEAKDKEKSAPRRDESDDRFDELKSALRGGTTLDRPRRNAMSTNGNAFYFEQFTLGAHTRAEVHAVDFDPRDVARYRKVHRAVDQQHQMEARLREHHVVVLSGEPGSGRQSTALVLLAGICGNDRIRILHTEAPGIAEALAVQREELLSRGDGFLVDLGDQPVKLSTVVALSGWAHSRNAYVVVIGERGPVDPDQFQPYAVEHRRPDPAAVLEVHLRAALAPHSPACTEDGCGNGHAGAFVARMLADQQVRRTIGGAPSVRDVVDFAVLLAEQVHAGQAGLDEAVGRWRDRLRRLAKHILQTPSEGSQHLTLDPHRQAFRIAYALFNGHPLADVFWAGDLLSATVLPLFETRETPTDVHLFDRELDQLIPPAMRGAGLAGARAQAEDNPRRALLGDEKLMLAVIEVVWHDYDSLRAPLRVWLTRMIGTSPLERIQVRAAQIAGILLGHDFDSVYRDLISDWARATAPYRQCAALALAMAAGDPQLAPRVRRQVRSWAGSPDWRLQDSAARTFGTSVGIQDVPDALRSLRELGTRPELALKNSVAFSMALLFLADATFPVADALEQWINADNEYLARHAIRTMLILGRYSIGADRRDRPVLAHLAMQDSAREETLVRLWRRALLSQGHSARAWDLLRRWLLGGDPDPELGGFLEAFVPRVCTGQLSRRLRFNLDVWIKRHPESGCLRRVRKHLGRGDGHAVARIS</sequence>
<proteinExistence type="predicted"/>
<reference evidence="2 3" key="1">
    <citation type="submission" date="2024-09" db="EMBL/GenBank/DDBJ databases">
        <authorList>
            <person name="Lee S.D."/>
        </authorList>
    </citation>
    <scope>NUCLEOTIDE SEQUENCE [LARGE SCALE GENOMIC DNA]</scope>
    <source>
        <strain evidence="2 3">N1-3</strain>
    </source>
</reference>
<comment type="caution">
    <text evidence="2">The sequence shown here is derived from an EMBL/GenBank/DDBJ whole genome shotgun (WGS) entry which is preliminary data.</text>
</comment>
<dbReference type="Proteomes" id="UP001592530">
    <property type="component" value="Unassembled WGS sequence"/>
</dbReference>
<evidence type="ECO:0000313" key="2">
    <source>
        <dbReference type="EMBL" id="MFC1434136.1"/>
    </source>
</evidence>
<dbReference type="RefSeq" id="WP_380556473.1">
    <property type="nucleotide sequence ID" value="NZ_JBHEZY010000012.1"/>
</dbReference>
<feature type="compositionally biased region" description="Low complexity" evidence="1">
    <location>
        <begin position="19"/>
        <end position="34"/>
    </location>
</feature>
<evidence type="ECO:0000313" key="3">
    <source>
        <dbReference type="Proteomes" id="UP001592530"/>
    </source>
</evidence>
<name>A0ABV6X781_9ACTN</name>
<organism evidence="2 3">
    <name type="scientific">Streptacidiphilus alkalitolerans</name>
    <dbReference type="NCBI Taxonomy" id="3342712"/>
    <lineage>
        <taxon>Bacteria</taxon>
        <taxon>Bacillati</taxon>
        <taxon>Actinomycetota</taxon>
        <taxon>Actinomycetes</taxon>
        <taxon>Kitasatosporales</taxon>
        <taxon>Streptomycetaceae</taxon>
        <taxon>Streptacidiphilus</taxon>
    </lineage>
</organism>
<gene>
    <name evidence="2" type="ORF">ACEZDB_26150</name>
</gene>
<feature type="compositionally biased region" description="Basic and acidic residues" evidence="1">
    <location>
        <begin position="67"/>
        <end position="91"/>
    </location>
</feature>
<protein>
    <submittedName>
        <fullName evidence="2">Uncharacterized protein</fullName>
    </submittedName>
</protein>